<dbReference type="Pfam" id="PF21811">
    <property type="entry name" value="RdfA"/>
    <property type="match status" value="1"/>
</dbReference>
<proteinExistence type="predicted"/>
<gene>
    <name evidence="1" type="ORF">EA462_16745</name>
</gene>
<dbReference type="InterPro" id="IPR048925">
    <property type="entry name" value="RdfA"/>
</dbReference>
<accession>A0A3N6LYH3</accession>
<dbReference type="RefSeq" id="WP_124179676.1">
    <property type="nucleotide sequence ID" value="NZ_REFY01000007.1"/>
</dbReference>
<comment type="caution">
    <text evidence="1">The sequence shown here is derived from an EMBL/GenBank/DDBJ whole genome shotgun (WGS) entry which is preliminary data.</text>
</comment>
<sequence>MDQGTNLPHEGDADPTEPTDCCKVGRVALAFDVTEAVTQLARDRRSGDSYRTLAEQFNKDLIESALERADIESDRSIHAALVGDDIATEVYRLFRTDSDSDVRRAEVRARLSDAGVDVDRLESALVSHVTIRSHLTECVTVEVDESPPSFERTVNTTQWAHTRASNVIQSTLDRAVDHGHLRTGPLEAELSVRVTCTVCGDSFYLTDLLDQRRCSCHHDR</sequence>
<evidence type="ECO:0000313" key="1">
    <source>
        <dbReference type="EMBL" id="RQG86782.1"/>
    </source>
</evidence>
<organism evidence="1 2">
    <name type="scientific">Natrarchaeobius halalkaliphilus</name>
    <dbReference type="NCBI Taxonomy" id="1679091"/>
    <lineage>
        <taxon>Archaea</taxon>
        <taxon>Methanobacteriati</taxon>
        <taxon>Methanobacteriota</taxon>
        <taxon>Stenosarchaea group</taxon>
        <taxon>Halobacteria</taxon>
        <taxon>Halobacteriales</taxon>
        <taxon>Natrialbaceae</taxon>
        <taxon>Natrarchaeobius</taxon>
    </lineage>
</organism>
<dbReference type="AlphaFoldDB" id="A0A3N6LYH3"/>
<dbReference type="Proteomes" id="UP000273828">
    <property type="component" value="Unassembled WGS sequence"/>
</dbReference>
<protein>
    <submittedName>
        <fullName evidence="1">Uncharacterized protein</fullName>
    </submittedName>
</protein>
<evidence type="ECO:0000313" key="2">
    <source>
        <dbReference type="Proteomes" id="UP000273828"/>
    </source>
</evidence>
<reference evidence="1 2" key="1">
    <citation type="submission" date="2018-10" db="EMBL/GenBank/DDBJ databases">
        <title>Natrarchaeobius chitinivorans gen. nov., sp. nov., and Natrarchaeobius haloalkaliphilus sp. nov., alkaliphilic, chitin-utilizing haloarchaea from hypersaline alkaline lakes.</title>
        <authorList>
            <person name="Sorokin D.Y."/>
            <person name="Elcheninov A.G."/>
            <person name="Kostrikina N.A."/>
            <person name="Bale N.J."/>
            <person name="Sinninghe Damste J.S."/>
            <person name="Khijniak T.V."/>
            <person name="Kublanov I.V."/>
            <person name="Toshchakov S.V."/>
        </authorList>
    </citation>
    <scope>NUCLEOTIDE SEQUENCE [LARGE SCALE GENOMIC DNA]</scope>
    <source>
        <strain evidence="1 2">AArcht-Sl</strain>
    </source>
</reference>
<dbReference type="EMBL" id="REFY01000007">
    <property type="protein sequence ID" value="RQG86782.1"/>
    <property type="molecule type" value="Genomic_DNA"/>
</dbReference>
<name>A0A3N6LYH3_9EURY</name>
<dbReference type="OrthoDB" id="304916at2157"/>
<keyword evidence="2" id="KW-1185">Reference proteome</keyword>